<dbReference type="AlphaFoldDB" id="A0A0A3XVN7"/>
<name>A0A0A3XVN7_BRAJP</name>
<comment type="caution">
    <text evidence="1">The sequence shown here is derived from an EMBL/GenBank/DDBJ whole genome shotgun (WGS) entry which is preliminary data.</text>
</comment>
<accession>A0A0A3XVN7</accession>
<evidence type="ECO:0000313" key="2">
    <source>
        <dbReference type="Proteomes" id="UP000030377"/>
    </source>
</evidence>
<organism evidence="1 2">
    <name type="scientific">Bradyrhizobium japonicum</name>
    <dbReference type="NCBI Taxonomy" id="375"/>
    <lineage>
        <taxon>Bacteria</taxon>
        <taxon>Pseudomonadati</taxon>
        <taxon>Pseudomonadota</taxon>
        <taxon>Alphaproteobacteria</taxon>
        <taxon>Hyphomicrobiales</taxon>
        <taxon>Nitrobacteraceae</taxon>
        <taxon>Bradyrhizobium</taxon>
    </lineage>
</organism>
<protein>
    <submittedName>
        <fullName evidence="1">Uncharacterized protein</fullName>
    </submittedName>
</protein>
<gene>
    <name evidence="1" type="ORF">MA20_21790</name>
</gene>
<proteinExistence type="predicted"/>
<evidence type="ECO:0000313" key="1">
    <source>
        <dbReference type="EMBL" id="KGT77236.1"/>
    </source>
</evidence>
<sequence length="126" mass="13793">MIGRAGQALAPAAPNWMLHHGATAMQHCPSSSAVARHFAARLSTPKPRISAPDDVVARQLTIRNCVSLEQVTDAFLARRSPERLVGRSIMGTTAIFTGRDGPLRLRSRQRRLDISVNTEMTHEARA</sequence>
<dbReference type="EMBL" id="JRPN01000018">
    <property type="protein sequence ID" value="KGT77236.1"/>
    <property type="molecule type" value="Genomic_DNA"/>
</dbReference>
<dbReference type="Proteomes" id="UP000030377">
    <property type="component" value="Unassembled WGS sequence"/>
</dbReference>
<reference evidence="1 2" key="1">
    <citation type="submission" date="2014-09" db="EMBL/GenBank/DDBJ databases">
        <title>Draft genome of Bradyrhizobium japonicum Is-34.</title>
        <authorList>
            <person name="Tsurumaru H."/>
            <person name="Yamakawa T."/>
            <person name="Hashimoto S."/>
            <person name="Okizaki K."/>
            <person name="Kanesaki Y."/>
            <person name="Yoshikawa H."/>
            <person name="Yajima S."/>
        </authorList>
    </citation>
    <scope>NUCLEOTIDE SEQUENCE [LARGE SCALE GENOMIC DNA]</scope>
    <source>
        <strain evidence="1 2">Is-34</strain>
    </source>
</reference>